<dbReference type="GO" id="GO:0005764">
    <property type="term" value="C:lysosome"/>
    <property type="evidence" value="ECO:0007669"/>
    <property type="project" value="TreeGrafter"/>
</dbReference>
<dbReference type="Proteomes" id="UP001302429">
    <property type="component" value="Chromosome"/>
</dbReference>
<keyword evidence="6" id="KW-0326">Glycosidase</keyword>
<evidence type="ECO:0000256" key="2">
    <source>
        <dbReference type="ARBA" id="ARBA00007951"/>
    </source>
</evidence>
<evidence type="ECO:0000313" key="8">
    <source>
        <dbReference type="EMBL" id="WOE75621.1"/>
    </source>
</evidence>
<keyword evidence="9" id="KW-1185">Reference proteome</keyword>
<evidence type="ECO:0000259" key="7">
    <source>
        <dbReference type="Pfam" id="PF01120"/>
    </source>
</evidence>
<dbReference type="EC" id="3.2.1.51" evidence="3"/>
<dbReference type="GO" id="GO:0004560">
    <property type="term" value="F:alpha-L-fucosidase activity"/>
    <property type="evidence" value="ECO:0007669"/>
    <property type="project" value="InterPro"/>
</dbReference>
<dbReference type="Gene3D" id="3.20.20.80">
    <property type="entry name" value="Glycosidases"/>
    <property type="match status" value="1"/>
</dbReference>
<evidence type="ECO:0000313" key="9">
    <source>
        <dbReference type="Proteomes" id="UP001302429"/>
    </source>
</evidence>
<dbReference type="PANTHER" id="PTHR10030:SF37">
    <property type="entry name" value="ALPHA-L-FUCOSIDASE-RELATED"/>
    <property type="match status" value="1"/>
</dbReference>
<dbReference type="SUPFAM" id="SSF51445">
    <property type="entry name" value="(Trans)glycosidases"/>
    <property type="match status" value="1"/>
</dbReference>
<dbReference type="RefSeq" id="WP_317082685.1">
    <property type="nucleotide sequence ID" value="NZ_CP136594.1"/>
</dbReference>
<evidence type="ECO:0000256" key="6">
    <source>
        <dbReference type="ARBA" id="ARBA00023295"/>
    </source>
</evidence>
<dbReference type="GO" id="GO:0006004">
    <property type="term" value="P:fucose metabolic process"/>
    <property type="evidence" value="ECO:0007669"/>
    <property type="project" value="InterPro"/>
</dbReference>
<evidence type="ECO:0000256" key="5">
    <source>
        <dbReference type="ARBA" id="ARBA00022801"/>
    </source>
</evidence>
<protein>
    <recommendedName>
        <fullName evidence="3">alpha-L-fucosidase</fullName>
        <ecNumber evidence="3">3.2.1.51</ecNumber>
    </recommendedName>
</protein>
<keyword evidence="5" id="KW-0378">Hydrolase</keyword>
<dbReference type="SMART" id="SM00812">
    <property type="entry name" value="Alpha_L_fucos"/>
    <property type="match status" value="1"/>
</dbReference>
<dbReference type="InterPro" id="IPR000933">
    <property type="entry name" value="Glyco_hydro_29"/>
</dbReference>
<comment type="similarity">
    <text evidence="2">Belongs to the glycosyl hydrolase 29 family.</text>
</comment>
<keyword evidence="4" id="KW-0732">Signal</keyword>
<organism evidence="8 9">
    <name type="scientific">Alterisphingorhabdus coralli</name>
    <dbReference type="NCBI Taxonomy" id="3071408"/>
    <lineage>
        <taxon>Bacteria</taxon>
        <taxon>Pseudomonadati</taxon>
        <taxon>Pseudomonadota</taxon>
        <taxon>Alphaproteobacteria</taxon>
        <taxon>Sphingomonadales</taxon>
        <taxon>Sphingomonadaceae</taxon>
        <taxon>Alterisphingorhabdus (ex Yan et al. 2024)</taxon>
    </lineage>
</organism>
<dbReference type="PANTHER" id="PTHR10030">
    <property type="entry name" value="ALPHA-L-FUCOSIDASE"/>
    <property type="match status" value="1"/>
</dbReference>
<evidence type="ECO:0000256" key="3">
    <source>
        <dbReference type="ARBA" id="ARBA00012662"/>
    </source>
</evidence>
<feature type="domain" description="Glycoside hydrolase family 29 N-terminal" evidence="7">
    <location>
        <begin position="2"/>
        <end position="387"/>
    </location>
</feature>
<dbReference type="InterPro" id="IPR057739">
    <property type="entry name" value="Glyco_hydro_29_N"/>
</dbReference>
<dbReference type="InterPro" id="IPR017853">
    <property type="entry name" value="GH"/>
</dbReference>
<comment type="function">
    <text evidence="1">Alpha-L-fucosidase is responsible for hydrolyzing the alpha-1,6-linked fucose joined to the reducing-end N-acetylglucosamine of the carbohydrate moieties of glycoproteins.</text>
</comment>
<sequence length="477" mass="52087">MTQYRPDPDSLAAHSAPNWWRDAKLGVMITWGLYSVPAFAPRGIDVVKLLAERPDDALKLTPYAEWYENSLKFADGPTAAQHQERFGDAPYTAFRNTFEAGLANWSAEPLMDFIAGIGARYVVPVTKHHDSYCLWPTALANPLRGADWHAPRDLVSEMAAAARAKNMRFGVYYSAGLDWTLNPEPMANLGEMRNALPSGALARKMMLDHYRELIAATDPDILWNDIGYPDADDLWDLLAEYYNDREDRLINDRFQLPTPSHLAMSDPEERIAYNRGVAAALRESGFAFAPDVPAVFDHRTPEYATSSEMGDVAWETVRGVGHSFGYKANEIDADFLSGDELVAMFLRIVGHGGNLLINIGPRGDGSIPDEQAGPLSALGAFLKTNGQAIYGSRPDDVLCRLTISGTDVLPVRVGRQRFALVAGPLPEHVRLVGWGGVEGLSILDGPALACRREGDDLVVDVPPTLAGSAAAILEIAA</sequence>
<evidence type="ECO:0000256" key="4">
    <source>
        <dbReference type="ARBA" id="ARBA00022729"/>
    </source>
</evidence>
<proteinExistence type="inferred from homology"/>
<dbReference type="EMBL" id="CP136594">
    <property type="protein sequence ID" value="WOE75621.1"/>
    <property type="molecule type" value="Genomic_DNA"/>
</dbReference>
<evidence type="ECO:0000256" key="1">
    <source>
        <dbReference type="ARBA" id="ARBA00004071"/>
    </source>
</evidence>
<gene>
    <name evidence="8" type="ORF">RB602_02595</name>
</gene>
<dbReference type="AlphaFoldDB" id="A0AA97F8T6"/>
<dbReference type="Pfam" id="PF01120">
    <property type="entry name" value="Alpha_L_fucos"/>
    <property type="match status" value="1"/>
</dbReference>
<dbReference type="PIRSF" id="PIRSF001092">
    <property type="entry name" value="Alpha-L-fucosidase"/>
    <property type="match status" value="1"/>
</dbReference>
<dbReference type="GO" id="GO:0016139">
    <property type="term" value="P:glycoside catabolic process"/>
    <property type="evidence" value="ECO:0007669"/>
    <property type="project" value="TreeGrafter"/>
</dbReference>
<name>A0AA97F8T6_9SPHN</name>
<accession>A0AA97F8T6</accession>
<reference evidence="8 9" key="1">
    <citation type="submission" date="2023-10" db="EMBL/GenBank/DDBJ databases">
        <title>Complete genome sequence of a Sphingomonadaceae bacterium.</title>
        <authorList>
            <person name="Yan C."/>
        </authorList>
    </citation>
    <scope>NUCLEOTIDE SEQUENCE [LARGE SCALE GENOMIC DNA]</scope>
    <source>
        <strain evidence="8 9">SCSIO 66989</strain>
    </source>
</reference>
<dbReference type="InterPro" id="IPR016286">
    <property type="entry name" value="FUC_metazoa-typ"/>
</dbReference>
<dbReference type="KEGG" id="acoa:RB602_02595"/>